<proteinExistence type="predicted"/>
<protein>
    <submittedName>
        <fullName evidence="1">Transcriptional regulator, AlpA family</fullName>
    </submittedName>
</protein>
<dbReference type="InterPro" id="IPR052931">
    <property type="entry name" value="Prophage_regulatory_activator"/>
</dbReference>
<keyword evidence="2" id="KW-1185">Reference proteome</keyword>
<dbReference type="InterPro" id="IPR010260">
    <property type="entry name" value="AlpA"/>
</dbReference>
<organism evidence="1 2">
    <name type="scientific">Pseudomonas guineae</name>
    <dbReference type="NCBI Taxonomy" id="425504"/>
    <lineage>
        <taxon>Bacteria</taxon>
        <taxon>Pseudomonadati</taxon>
        <taxon>Pseudomonadota</taxon>
        <taxon>Gammaproteobacteria</taxon>
        <taxon>Pseudomonadales</taxon>
        <taxon>Pseudomonadaceae</taxon>
        <taxon>Pseudomonas</taxon>
    </lineage>
</organism>
<accession>A0A1I3HCE9</accession>
<dbReference type="PANTHER" id="PTHR36154:SF1">
    <property type="entry name" value="DNA-BINDING TRANSCRIPTIONAL ACTIVATOR ALPA"/>
    <property type="match status" value="1"/>
</dbReference>
<dbReference type="EMBL" id="FOQL01000002">
    <property type="protein sequence ID" value="SFI33309.1"/>
    <property type="molecule type" value="Genomic_DNA"/>
</dbReference>
<gene>
    <name evidence="1" type="ORF">SAMN05216206_1911</name>
</gene>
<sequence length="101" mass="11751">MNSKQDAKQVNNLLSNGSSEHTHYMKIDKFQDIENRIIRLSMLTKMLSVSRSCIYDWINPKSPRHDASFPKKIRLSSRTKGGAVGWRESEVLAWIESRTYH</sequence>
<dbReference type="Proteomes" id="UP000243606">
    <property type="component" value="Unassembled WGS sequence"/>
</dbReference>
<dbReference type="RefSeq" id="WP_244153952.1">
    <property type="nucleotide sequence ID" value="NZ_FOQL01000002.1"/>
</dbReference>
<dbReference type="STRING" id="425504.SAMN05216206_1911"/>
<dbReference type="PANTHER" id="PTHR36154">
    <property type="entry name" value="DNA-BINDING TRANSCRIPTIONAL ACTIVATOR ALPA"/>
    <property type="match status" value="1"/>
</dbReference>
<dbReference type="Pfam" id="PF05930">
    <property type="entry name" value="Phage_AlpA"/>
    <property type="match status" value="1"/>
</dbReference>
<evidence type="ECO:0000313" key="2">
    <source>
        <dbReference type="Proteomes" id="UP000243606"/>
    </source>
</evidence>
<reference evidence="2" key="1">
    <citation type="submission" date="2016-10" db="EMBL/GenBank/DDBJ databases">
        <authorList>
            <person name="Varghese N."/>
            <person name="Submissions S."/>
        </authorList>
    </citation>
    <scope>NUCLEOTIDE SEQUENCE [LARGE SCALE GENOMIC DNA]</scope>
    <source>
        <strain evidence="2">LMG 24016</strain>
    </source>
</reference>
<name>A0A1I3HCE9_9PSED</name>
<dbReference type="AlphaFoldDB" id="A0A1I3HCE9"/>
<evidence type="ECO:0000313" key="1">
    <source>
        <dbReference type="EMBL" id="SFI33309.1"/>
    </source>
</evidence>